<proteinExistence type="predicted"/>
<organism evidence="1 2">
    <name type="scientific">Apiospora phragmitis</name>
    <dbReference type="NCBI Taxonomy" id="2905665"/>
    <lineage>
        <taxon>Eukaryota</taxon>
        <taxon>Fungi</taxon>
        <taxon>Dikarya</taxon>
        <taxon>Ascomycota</taxon>
        <taxon>Pezizomycotina</taxon>
        <taxon>Sordariomycetes</taxon>
        <taxon>Xylariomycetidae</taxon>
        <taxon>Amphisphaeriales</taxon>
        <taxon>Apiosporaceae</taxon>
        <taxon>Apiospora</taxon>
    </lineage>
</organism>
<evidence type="ECO:0000313" key="1">
    <source>
        <dbReference type="EMBL" id="KAK8041027.1"/>
    </source>
</evidence>
<dbReference type="GeneID" id="92098506"/>
<name>A0ABR1T364_9PEZI</name>
<keyword evidence="2" id="KW-1185">Reference proteome</keyword>
<reference evidence="1 2" key="1">
    <citation type="submission" date="2023-01" db="EMBL/GenBank/DDBJ databases">
        <title>Analysis of 21 Apiospora genomes using comparative genomics revels a genus with tremendous synthesis potential of carbohydrate active enzymes and secondary metabolites.</title>
        <authorList>
            <person name="Sorensen T."/>
        </authorList>
    </citation>
    <scope>NUCLEOTIDE SEQUENCE [LARGE SCALE GENOMIC DNA]</scope>
    <source>
        <strain evidence="1 2">CBS 135458</strain>
    </source>
</reference>
<accession>A0ABR1T364</accession>
<evidence type="ECO:0000313" key="2">
    <source>
        <dbReference type="Proteomes" id="UP001480595"/>
    </source>
</evidence>
<dbReference type="EMBL" id="JAQQWL010000015">
    <property type="protein sequence ID" value="KAK8041027.1"/>
    <property type="molecule type" value="Genomic_DNA"/>
</dbReference>
<dbReference type="Proteomes" id="UP001480595">
    <property type="component" value="Unassembled WGS sequence"/>
</dbReference>
<dbReference type="RefSeq" id="XP_066708572.1">
    <property type="nucleotide sequence ID" value="XM_066865443.1"/>
</dbReference>
<protein>
    <recommendedName>
        <fullName evidence="3">Indoleamine 2,3-dioxygenase</fullName>
    </recommendedName>
</protein>
<comment type="caution">
    <text evidence="1">The sequence shown here is derived from an EMBL/GenBank/DDBJ whole genome shotgun (WGS) entry which is preliminary data.</text>
</comment>
<sequence length="194" mass="22007">MPFAALEIFHKYTVWYFSRPEPLRKFSTPLRSNTELRKQPEVVHFLRTYDSNTFYGVLATVKFLRDAKTTDPILPRLIDMLTEQCSALLGDYESNVDHWHEIANTYHPPATGKESGSRGALSAAAFSEWNSKGRVVLESMASLVMAEREAHRKQRRHSLLPSTTTLCLWLNPFTGIPDGGEVDGACREYATSLR</sequence>
<evidence type="ECO:0008006" key="3">
    <source>
        <dbReference type="Google" id="ProtNLM"/>
    </source>
</evidence>
<gene>
    <name evidence="1" type="ORF">PG994_014034</name>
</gene>